<reference evidence="3 4" key="1">
    <citation type="submission" date="2023-04" db="EMBL/GenBank/DDBJ databases">
        <title>Luteimonas sp. M1R5S59.</title>
        <authorList>
            <person name="Sun J.-Q."/>
        </authorList>
    </citation>
    <scope>NUCLEOTIDE SEQUENCE [LARGE SCALE GENOMIC DNA]</scope>
    <source>
        <strain evidence="3 4">M1R5S59</strain>
    </source>
</reference>
<sequence length="148" mass="15939">MSRRPPQRSVHRSQPAADGRLSAAQFDPEPVSDASAGEPGASEQVDGPPPVATSRSELVELLDDLRQQGGLDVADEAAILRKYDALVIELRAEKAKLEAEFRERLARDGQDDTNAWLADAAEALGRRQGEQMRQLVQTIPGLSPGTSA</sequence>
<name>A0ABT6JX02_9GAMM</name>
<organism evidence="3 4">
    <name type="scientific">Luteimonas kalidii</name>
    <dbReference type="NCBI Taxonomy" id="3042025"/>
    <lineage>
        <taxon>Bacteria</taxon>
        <taxon>Pseudomonadati</taxon>
        <taxon>Pseudomonadota</taxon>
        <taxon>Gammaproteobacteria</taxon>
        <taxon>Lysobacterales</taxon>
        <taxon>Lysobacteraceae</taxon>
        <taxon>Luteimonas</taxon>
    </lineage>
</organism>
<protein>
    <submittedName>
        <fullName evidence="3">Uncharacterized protein</fullName>
    </submittedName>
</protein>
<comment type="caution">
    <text evidence="3">The sequence shown here is derived from an EMBL/GenBank/DDBJ whole genome shotgun (WGS) entry which is preliminary data.</text>
</comment>
<gene>
    <name evidence="3" type="ORF">QFW81_11125</name>
</gene>
<evidence type="ECO:0000256" key="2">
    <source>
        <dbReference type="SAM" id="MobiDB-lite"/>
    </source>
</evidence>
<dbReference type="Proteomes" id="UP001156873">
    <property type="component" value="Unassembled WGS sequence"/>
</dbReference>
<keyword evidence="1" id="KW-0175">Coiled coil</keyword>
<feature type="compositionally biased region" description="Basic residues" evidence="2">
    <location>
        <begin position="1"/>
        <end position="11"/>
    </location>
</feature>
<feature type="coiled-coil region" evidence="1">
    <location>
        <begin position="80"/>
        <end position="107"/>
    </location>
</feature>
<keyword evidence="4" id="KW-1185">Reference proteome</keyword>
<dbReference type="RefSeq" id="WP_280578851.1">
    <property type="nucleotide sequence ID" value="NZ_JARXRO010000018.1"/>
</dbReference>
<accession>A0ABT6JX02</accession>
<dbReference type="EMBL" id="JARXRO010000018">
    <property type="protein sequence ID" value="MDH5834471.1"/>
    <property type="molecule type" value="Genomic_DNA"/>
</dbReference>
<feature type="region of interest" description="Disordered" evidence="2">
    <location>
        <begin position="1"/>
        <end position="54"/>
    </location>
</feature>
<evidence type="ECO:0000313" key="3">
    <source>
        <dbReference type="EMBL" id="MDH5834471.1"/>
    </source>
</evidence>
<evidence type="ECO:0000256" key="1">
    <source>
        <dbReference type="SAM" id="Coils"/>
    </source>
</evidence>
<proteinExistence type="predicted"/>
<evidence type="ECO:0000313" key="4">
    <source>
        <dbReference type="Proteomes" id="UP001156873"/>
    </source>
</evidence>